<accession>A0AAV8V9H7</accession>
<name>A0AAV8V9H7_9CUCU</name>
<sequence length="108" mass="12513">MYFYNSTLVEEEFLYLSYTILSTECGCRGEFWENKTAPPIHTMTQKVAESAMNVCSPKGNKHLRTLQDCPDLKQNYFLLINLEFCGLNFQFPHTAFLHDTTVYLCVPT</sequence>
<dbReference type="AlphaFoldDB" id="A0AAV8V9H7"/>
<keyword evidence="2" id="KW-1185">Reference proteome</keyword>
<proteinExistence type="predicted"/>
<reference evidence="1 2" key="1">
    <citation type="journal article" date="2023" name="Insect Mol. Biol.">
        <title>Genome sequencing provides insights into the evolution of gene families encoding plant cell wall-degrading enzymes in longhorned beetles.</title>
        <authorList>
            <person name="Shin N.R."/>
            <person name="Okamura Y."/>
            <person name="Kirsch R."/>
            <person name="Pauchet Y."/>
        </authorList>
    </citation>
    <scope>NUCLEOTIDE SEQUENCE [LARGE SCALE GENOMIC DNA]</scope>
    <source>
        <strain evidence="1">EAD_L_NR</strain>
    </source>
</reference>
<evidence type="ECO:0000313" key="1">
    <source>
        <dbReference type="EMBL" id="KAJ8910861.1"/>
    </source>
</evidence>
<dbReference type="Proteomes" id="UP001159042">
    <property type="component" value="Unassembled WGS sequence"/>
</dbReference>
<dbReference type="EMBL" id="JANEYG010000238">
    <property type="protein sequence ID" value="KAJ8910861.1"/>
    <property type="molecule type" value="Genomic_DNA"/>
</dbReference>
<gene>
    <name evidence="1" type="ORF">NQ315_010808</name>
</gene>
<comment type="caution">
    <text evidence="1">The sequence shown here is derived from an EMBL/GenBank/DDBJ whole genome shotgun (WGS) entry which is preliminary data.</text>
</comment>
<evidence type="ECO:0000313" key="2">
    <source>
        <dbReference type="Proteomes" id="UP001159042"/>
    </source>
</evidence>
<organism evidence="1 2">
    <name type="scientific">Exocentrus adspersus</name>
    <dbReference type="NCBI Taxonomy" id="1586481"/>
    <lineage>
        <taxon>Eukaryota</taxon>
        <taxon>Metazoa</taxon>
        <taxon>Ecdysozoa</taxon>
        <taxon>Arthropoda</taxon>
        <taxon>Hexapoda</taxon>
        <taxon>Insecta</taxon>
        <taxon>Pterygota</taxon>
        <taxon>Neoptera</taxon>
        <taxon>Endopterygota</taxon>
        <taxon>Coleoptera</taxon>
        <taxon>Polyphaga</taxon>
        <taxon>Cucujiformia</taxon>
        <taxon>Chrysomeloidea</taxon>
        <taxon>Cerambycidae</taxon>
        <taxon>Lamiinae</taxon>
        <taxon>Acanthocinini</taxon>
        <taxon>Exocentrus</taxon>
    </lineage>
</organism>
<protein>
    <submittedName>
        <fullName evidence="1">Uncharacterized protein</fullName>
    </submittedName>
</protein>